<evidence type="ECO:0000256" key="5">
    <source>
        <dbReference type="ARBA" id="ARBA00022747"/>
    </source>
</evidence>
<dbReference type="PRINTS" id="PR00507">
    <property type="entry name" value="N12N6MTFRASE"/>
</dbReference>
<dbReference type="InterPro" id="IPR025931">
    <property type="entry name" value="TaqI_C"/>
</dbReference>
<dbReference type="Pfam" id="PF07669">
    <property type="entry name" value="Eco57I"/>
    <property type="match status" value="1"/>
</dbReference>
<dbReference type="EMBL" id="SIJK02000017">
    <property type="protein sequence ID" value="MBP1466249.1"/>
    <property type="molecule type" value="Genomic_DNA"/>
</dbReference>
<evidence type="ECO:0000313" key="11">
    <source>
        <dbReference type="Proteomes" id="UP001193081"/>
    </source>
</evidence>
<dbReference type="Proteomes" id="UP001193081">
    <property type="component" value="Unassembled WGS sequence"/>
</dbReference>
<dbReference type="InterPro" id="IPR029063">
    <property type="entry name" value="SAM-dependent_MTases_sf"/>
</dbReference>
<proteinExistence type="predicted"/>
<dbReference type="InterPro" id="IPR011639">
    <property type="entry name" value="MethylTrfase_TaqI-like_dom"/>
</dbReference>
<reference evidence="10 11" key="1">
    <citation type="submission" date="2021-03" db="EMBL/GenBank/DDBJ databases">
        <authorList>
            <person name="Grouzdev D.S."/>
        </authorList>
    </citation>
    <scope>NUCLEOTIDE SEQUENCE [LARGE SCALE GENOMIC DNA]</scope>
    <source>
        <strain evidence="10 11">M50-1</strain>
    </source>
</reference>
<comment type="caution">
    <text evidence="10">The sequence shown here is derived from an EMBL/GenBank/DDBJ whole genome shotgun (WGS) entry which is preliminary data.</text>
</comment>
<dbReference type="InterPro" id="IPR002052">
    <property type="entry name" value="DNA_methylase_N6_adenine_CS"/>
</dbReference>
<comment type="catalytic activity">
    <reaction evidence="7">
        <text>a 2'-deoxyadenosine in DNA + S-adenosyl-L-methionine = an N(6)-methyl-2'-deoxyadenosine in DNA + S-adenosyl-L-homocysteine + H(+)</text>
        <dbReference type="Rhea" id="RHEA:15197"/>
        <dbReference type="Rhea" id="RHEA-COMP:12418"/>
        <dbReference type="Rhea" id="RHEA-COMP:12419"/>
        <dbReference type="ChEBI" id="CHEBI:15378"/>
        <dbReference type="ChEBI" id="CHEBI:57856"/>
        <dbReference type="ChEBI" id="CHEBI:59789"/>
        <dbReference type="ChEBI" id="CHEBI:90615"/>
        <dbReference type="ChEBI" id="CHEBI:90616"/>
        <dbReference type="EC" id="2.1.1.72"/>
    </reaction>
</comment>
<keyword evidence="5" id="KW-0680">Restriction system</keyword>
<sequence>MTTRAHQLLERRRQAQESYGYAPSSRWYTFLSNAITYLELAETAPAGIDQFRNAWFAIYNVFMMSHQAGEPENLTLSNWIGAMKVNPLIQQAALNFPTKLLEAVNQAEQDLFWDAEKKKWRVEGRIAVENWLKKRNQNQDLSGENACSSALLIGRDLRNAVSHPTLNPNKAKVKNALNLAGTAFLHLAEVAIKTTIDQPQPGTTGRATAYRFFLYPYLRNSDGLLSDYYLERLLPDQELGAFSEDESKDRLKLVQKELQLRRATLVPATDVAVTITHWCQAVLFPTLGMQPQPGPRIIAEQAVFEPTFALAQAGGSIQPEYQGKAAGQELDALIWVLPWRESLDSKADVAGLEGLSAMEVAQQTLVQADVAWGVVTNGKLLRLLHKASAHRPRSFLEVDLETIAAQWTQPQARLAFRYLLGLFSQASFVERDAQDRTRLDRVLAESARHGKEIGDELKQNVFKALEELGDGFLYLMRQNPEVVRQWQQHQENTVPIAQYLDSDELLRTIYEESLTLLYRLLFLFYAESRDLLPMHDDLYRDTYSLEALRDDIISTHDDPDPRRFFSQGATDLDIRLRELFGLIDAGFGNLIPAYNGGLFDPEQHPFLETFAVGDYYLARAIDLLSRTRPQSGQGRGEGRKKVTYRDLDVRHLGEIYEGLLEYSAHIAREEQVIFERKKNSQKYEEYVAASELSSAERTQLAEYRQARVANPEFPSRPRGSSVTGVKEPGQYFLVFGGKDSKRKSSGSYYTPDYIVQYIVENTLGPLVRGENREGEKKPLTADEILELKVLDPAMGSGHFLVAATEYLARAYGQALIREGRDSDGAMSDAEFIRYKRMVAERCIYGVDLNPMAVELAKLSLWLFTMDPQRPLSFLDHHLKCGNALIGAWIKDLGTLPGAKQQPGQLNLFEARFLAQIPTIVGKVFDIAHRETNDREDIAGKKAADFAIEELKRPFRNIADAWVATYFGEQVRDYDAWLVKPEESQGNRSASATQQRFFHWELEFPEVWFSRTGPDEQTRGVGFDIVIGNPPYVSFGLGGTGSLGEQEKDFYFAMHSNSAEYKISYYALFMDLGMRLANRGGRISYIVPDSFLTGTYFSKIRSSILKLSEIERFVLFRKNFWEGGEVGLPTIFIVQRKSDSSLQMVKVASIEDPEQLSRLQDYSFYESNIYQQFPRNRFHLFFKPEHKLIIENMMDRSTTTIGDLVILHHGIRSKLGRDGIIGKEGKGGYWRKALTGSDQVTPFKVDYRGDYINTNPANLFSGGYEATLIERPKLLIRRTGDNLICAVDSQGYYHTNALIYSESKTELELDDLEWLCAFLNSDTVRFYYQVMTMKKGRVLPQVEIDFVHTIPLPSNSGEVRSGLVRIVRDLQVGVGERSSLLAELNRLVAKSYGLASADQEVVSDFLSE</sequence>
<organism evidence="10 11">
    <name type="scientific">Candidatus Chloroploca mongolica</name>
    <dbReference type="NCBI Taxonomy" id="2528176"/>
    <lineage>
        <taxon>Bacteria</taxon>
        <taxon>Bacillati</taxon>
        <taxon>Chloroflexota</taxon>
        <taxon>Chloroflexia</taxon>
        <taxon>Chloroflexales</taxon>
        <taxon>Chloroflexineae</taxon>
        <taxon>Oscillochloridaceae</taxon>
        <taxon>Candidatus Chloroploca</taxon>
    </lineage>
</organism>
<dbReference type="InterPro" id="IPR023135">
    <property type="entry name" value="N6_DNA_MeTrfase_TaqI_C"/>
</dbReference>
<dbReference type="PANTHER" id="PTHR33841">
    <property type="entry name" value="DNA METHYLTRANSFERASE YEEA-RELATED"/>
    <property type="match status" value="1"/>
</dbReference>
<dbReference type="RefSeq" id="WP_135478251.1">
    <property type="nucleotide sequence ID" value="NZ_SIJK02000017.1"/>
</dbReference>
<keyword evidence="2 10" id="KW-0489">Methyltransferase</keyword>
<evidence type="ECO:0000256" key="3">
    <source>
        <dbReference type="ARBA" id="ARBA00022679"/>
    </source>
</evidence>
<feature type="domain" description="Type II methyltransferase M.TaqI-like" evidence="8">
    <location>
        <begin position="842"/>
        <end position="1116"/>
    </location>
</feature>
<evidence type="ECO:0000256" key="4">
    <source>
        <dbReference type="ARBA" id="ARBA00022691"/>
    </source>
</evidence>
<dbReference type="GO" id="GO:0032259">
    <property type="term" value="P:methylation"/>
    <property type="evidence" value="ECO:0007669"/>
    <property type="project" value="UniProtKB-KW"/>
</dbReference>
<evidence type="ECO:0000259" key="8">
    <source>
        <dbReference type="Pfam" id="PF07669"/>
    </source>
</evidence>
<name>A0ABS4D9X2_9CHLR</name>
<keyword evidence="11" id="KW-1185">Reference proteome</keyword>
<dbReference type="Pfam" id="PF12950">
    <property type="entry name" value="TaqI_C"/>
    <property type="match status" value="1"/>
</dbReference>
<dbReference type="PROSITE" id="PS00092">
    <property type="entry name" value="N6_MTASE"/>
    <property type="match status" value="1"/>
</dbReference>
<dbReference type="SUPFAM" id="SSF53335">
    <property type="entry name" value="S-adenosyl-L-methionine-dependent methyltransferases"/>
    <property type="match status" value="1"/>
</dbReference>
<evidence type="ECO:0000256" key="6">
    <source>
        <dbReference type="ARBA" id="ARBA00023125"/>
    </source>
</evidence>
<keyword evidence="4" id="KW-0949">S-adenosyl-L-methionine</keyword>
<dbReference type="InterPro" id="IPR050953">
    <property type="entry name" value="N4_N6_ade-DNA_methylase"/>
</dbReference>
<gene>
    <name evidence="10" type="ORF">EYB53_011080</name>
</gene>
<dbReference type="Gene3D" id="3.90.220.10">
    <property type="entry name" value="Adenine-n6-DNA-methyltransferase Taqi, Chain A, domain 2"/>
    <property type="match status" value="1"/>
</dbReference>
<dbReference type="GO" id="GO:0008168">
    <property type="term" value="F:methyltransferase activity"/>
    <property type="evidence" value="ECO:0007669"/>
    <property type="project" value="UniProtKB-KW"/>
</dbReference>
<dbReference type="EC" id="2.1.1.72" evidence="1"/>
<accession>A0ABS4D9X2</accession>
<evidence type="ECO:0000256" key="7">
    <source>
        <dbReference type="ARBA" id="ARBA00047942"/>
    </source>
</evidence>
<keyword evidence="3" id="KW-0808">Transferase</keyword>
<dbReference type="PANTHER" id="PTHR33841:SF1">
    <property type="entry name" value="DNA METHYLTRANSFERASE A"/>
    <property type="match status" value="1"/>
</dbReference>
<dbReference type="Gene3D" id="3.40.50.150">
    <property type="entry name" value="Vaccinia Virus protein VP39"/>
    <property type="match status" value="1"/>
</dbReference>
<evidence type="ECO:0000256" key="1">
    <source>
        <dbReference type="ARBA" id="ARBA00011900"/>
    </source>
</evidence>
<feature type="domain" description="TaqI-like C-terminal specificity" evidence="9">
    <location>
        <begin position="1231"/>
        <end position="1351"/>
    </location>
</feature>
<keyword evidence="6" id="KW-0238">DNA-binding</keyword>
<evidence type="ECO:0000256" key="2">
    <source>
        <dbReference type="ARBA" id="ARBA00022603"/>
    </source>
</evidence>
<protein>
    <recommendedName>
        <fullName evidence="1">site-specific DNA-methyltransferase (adenine-specific)</fullName>
        <ecNumber evidence="1">2.1.1.72</ecNumber>
    </recommendedName>
</protein>
<evidence type="ECO:0000259" key="9">
    <source>
        <dbReference type="Pfam" id="PF12950"/>
    </source>
</evidence>
<evidence type="ECO:0000313" key="10">
    <source>
        <dbReference type="EMBL" id="MBP1466249.1"/>
    </source>
</evidence>